<dbReference type="InterPro" id="IPR036691">
    <property type="entry name" value="Endo/exonu/phosph_ase_sf"/>
</dbReference>
<dbReference type="STRING" id="93759.A0A1R3J179"/>
<dbReference type="Pfam" id="PF03372">
    <property type="entry name" value="Exo_endo_phos"/>
    <property type="match status" value="1"/>
</dbReference>
<evidence type="ECO:0000313" key="4">
    <source>
        <dbReference type="EMBL" id="OMO88584.1"/>
    </source>
</evidence>
<feature type="region of interest" description="Disordered" evidence="2">
    <location>
        <begin position="185"/>
        <end position="222"/>
    </location>
</feature>
<name>A0A1R3J179_9ROSI</name>
<dbReference type="EMBL" id="AWUE01017045">
    <property type="protein sequence ID" value="OMO88584.1"/>
    <property type="molecule type" value="Genomic_DNA"/>
</dbReference>
<dbReference type="OrthoDB" id="1244353at2759"/>
<sequence>MRECSWTDSDSSSEDPVREFDNSIERIQRIYARHEGEFQNQADYDDMMFALAREQSRFEHFCQEIIKQSGFMLTGLQMRHHNDPHVQSCQPRWINLPEGGTIFTNAMLMPQSANQAESSAMAKRRAREEELRNTDDYSLTLHTIPEEGGNQEQVERIIREPTPTPGYKHIVNGEDMISAFLRDSPVQDDGQRQNDHKQDDEDRKGKRVREADDNSDSDFEDGRRIRQRLQNLTVEELEAIMEARYGQSAIVIRSMENEELWLRKGFDQQIQSLHAFFMETKAPVDRVRKLTRYWGFDNYVGTSAVGCSGGTCLMWKDFVKVSTYFVNKNLILLYWEVNEIRSWVTCVYGNPDLKQRKAVWDQLLEISKNILEDDQWVILGDFNQVLTSRDKLSGKITQLRGAPDLQSCLDKCNMAEIPNKWLHFTWSNRMGEDDCTWERLDKAFANATWFQKFDKAILTNLPITTSDHGPLLLQFNIRDTFRKRPYRFEIMWSSDAGCEEVIKASWNQKVVGSTAYQLVQKLKITKNELKHWNKTVFGNIQEKKKSWEKELEEIQINIDQQGNIEKEAEKKKEWEEVLDQEQTMWMQKSRANWIVQGDRNTKFYHTMTKRRRARNRIMTIRSRAGRELEDPKEIEEEFINHFKEDSFSKS</sequence>
<dbReference type="GO" id="GO:0004519">
    <property type="term" value="F:endonuclease activity"/>
    <property type="evidence" value="ECO:0007669"/>
    <property type="project" value="UniProtKB-KW"/>
</dbReference>
<protein>
    <submittedName>
        <fullName evidence="4">Endonuclease/exonuclease/phosphatase</fullName>
    </submittedName>
</protein>
<comment type="caution">
    <text evidence="4">The sequence shown here is derived from an EMBL/GenBank/DDBJ whole genome shotgun (WGS) entry which is preliminary data.</text>
</comment>
<organism evidence="4 5">
    <name type="scientific">Corchorus olitorius</name>
    <dbReference type="NCBI Taxonomy" id="93759"/>
    <lineage>
        <taxon>Eukaryota</taxon>
        <taxon>Viridiplantae</taxon>
        <taxon>Streptophyta</taxon>
        <taxon>Embryophyta</taxon>
        <taxon>Tracheophyta</taxon>
        <taxon>Spermatophyta</taxon>
        <taxon>Magnoliopsida</taxon>
        <taxon>eudicotyledons</taxon>
        <taxon>Gunneridae</taxon>
        <taxon>Pentapetalae</taxon>
        <taxon>rosids</taxon>
        <taxon>malvids</taxon>
        <taxon>Malvales</taxon>
        <taxon>Malvaceae</taxon>
        <taxon>Grewioideae</taxon>
        <taxon>Apeibeae</taxon>
        <taxon>Corchorus</taxon>
    </lineage>
</organism>
<keyword evidence="4" id="KW-0255">Endonuclease</keyword>
<feature type="compositionally biased region" description="Basic and acidic residues" evidence="2">
    <location>
        <begin position="189"/>
        <end position="212"/>
    </location>
</feature>
<dbReference type="SUPFAM" id="SSF56219">
    <property type="entry name" value="DNase I-like"/>
    <property type="match status" value="1"/>
</dbReference>
<evidence type="ECO:0000259" key="3">
    <source>
        <dbReference type="Pfam" id="PF03372"/>
    </source>
</evidence>
<dbReference type="InterPro" id="IPR005135">
    <property type="entry name" value="Endo/exonuclease/phosphatase"/>
</dbReference>
<dbReference type="PANTHER" id="PTHR33710">
    <property type="entry name" value="BNAC02G09200D PROTEIN"/>
    <property type="match status" value="1"/>
</dbReference>
<proteinExistence type="predicted"/>
<keyword evidence="5" id="KW-1185">Reference proteome</keyword>
<evidence type="ECO:0000256" key="1">
    <source>
        <dbReference type="SAM" id="Coils"/>
    </source>
</evidence>
<keyword evidence="4" id="KW-0540">Nuclease</keyword>
<evidence type="ECO:0000256" key="2">
    <source>
        <dbReference type="SAM" id="MobiDB-lite"/>
    </source>
</evidence>
<feature type="domain" description="Endonuclease/exonuclease/phosphatase" evidence="3">
    <location>
        <begin position="277"/>
        <end position="468"/>
    </location>
</feature>
<dbReference type="PANTHER" id="PTHR33710:SF71">
    <property type="entry name" value="ENDONUCLEASE_EXONUCLEASE_PHOSPHATASE DOMAIN-CONTAINING PROTEIN"/>
    <property type="match status" value="1"/>
</dbReference>
<keyword evidence="1" id="KW-0175">Coiled coil</keyword>
<gene>
    <name evidence="4" type="ORF">COLO4_20191</name>
</gene>
<dbReference type="Proteomes" id="UP000187203">
    <property type="component" value="Unassembled WGS sequence"/>
</dbReference>
<dbReference type="AlphaFoldDB" id="A0A1R3J179"/>
<evidence type="ECO:0000313" key="5">
    <source>
        <dbReference type="Proteomes" id="UP000187203"/>
    </source>
</evidence>
<keyword evidence="4" id="KW-0378">Hydrolase</keyword>
<reference evidence="5" key="1">
    <citation type="submission" date="2013-09" db="EMBL/GenBank/DDBJ databases">
        <title>Corchorus olitorius genome sequencing.</title>
        <authorList>
            <person name="Alam M."/>
            <person name="Haque M.S."/>
            <person name="Islam M.S."/>
            <person name="Emdad E.M."/>
            <person name="Islam M.M."/>
            <person name="Ahmed B."/>
            <person name="Halim A."/>
            <person name="Hossen Q.M.M."/>
            <person name="Hossain M.Z."/>
            <person name="Ahmed R."/>
            <person name="Khan M.M."/>
            <person name="Islam R."/>
            <person name="Rashid M.M."/>
            <person name="Khan S.A."/>
            <person name="Rahman M.S."/>
            <person name="Alam M."/>
            <person name="Yahiya A.S."/>
            <person name="Khan M.S."/>
            <person name="Azam M.S."/>
            <person name="Haque T."/>
            <person name="Lashkar M.Z.H."/>
            <person name="Akhand A.I."/>
            <person name="Morshed G."/>
            <person name="Roy S."/>
            <person name="Uddin K.S."/>
            <person name="Rabeya T."/>
            <person name="Hossain A.S."/>
            <person name="Chowdhury A."/>
            <person name="Snigdha A.R."/>
            <person name="Mortoza M.S."/>
            <person name="Matin S.A."/>
            <person name="Hoque S.M.E."/>
            <person name="Islam M.K."/>
            <person name="Roy D.K."/>
            <person name="Haider R."/>
            <person name="Moosa M.M."/>
            <person name="Elias S.M."/>
            <person name="Hasan A.M."/>
            <person name="Jahan S."/>
            <person name="Shafiuddin M."/>
            <person name="Mahmood N."/>
            <person name="Shommy N.S."/>
        </authorList>
    </citation>
    <scope>NUCLEOTIDE SEQUENCE [LARGE SCALE GENOMIC DNA]</scope>
    <source>
        <strain evidence="5">cv. O-4</strain>
    </source>
</reference>
<dbReference type="Gene3D" id="3.60.10.10">
    <property type="entry name" value="Endonuclease/exonuclease/phosphatase"/>
    <property type="match status" value="1"/>
</dbReference>
<feature type="coiled-coil region" evidence="1">
    <location>
        <begin position="537"/>
        <end position="584"/>
    </location>
</feature>
<accession>A0A1R3J179</accession>